<proteinExistence type="predicted"/>
<organism evidence="1 2">
    <name type="scientific">Mucuna pruriens</name>
    <name type="common">Velvet bean</name>
    <name type="synonym">Dolichos pruriens</name>
    <dbReference type="NCBI Taxonomy" id="157652"/>
    <lineage>
        <taxon>Eukaryota</taxon>
        <taxon>Viridiplantae</taxon>
        <taxon>Streptophyta</taxon>
        <taxon>Embryophyta</taxon>
        <taxon>Tracheophyta</taxon>
        <taxon>Spermatophyta</taxon>
        <taxon>Magnoliopsida</taxon>
        <taxon>eudicotyledons</taxon>
        <taxon>Gunneridae</taxon>
        <taxon>Pentapetalae</taxon>
        <taxon>rosids</taxon>
        <taxon>fabids</taxon>
        <taxon>Fabales</taxon>
        <taxon>Fabaceae</taxon>
        <taxon>Papilionoideae</taxon>
        <taxon>50 kb inversion clade</taxon>
        <taxon>NPAAA clade</taxon>
        <taxon>indigoferoid/millettioid clade</taxon>
        <taxon>Phaseoleae</taxon>
        <taxon>Mucuna</taxon>
    </lineage>
</organism>
<dbReference type="Proteomes" id="UP000257109">
    <property type="component" value="Unassembled WGS sequence"/>
</dbReference>
<protein>
    <submittedName>
        <fullName evidence="1">Uncharacterized protein</fullName>
    </submittedName>
</protein>
<dbReference type="AlphaFoldDB" id="A0A371FN74"/>
<comment type="caution">
    <text evidence="1">The sequence shown here is derived from an EMBL/GenBank/DDBJ whole genome shotgun (WGS) entry which is preliminary data.</text>
</comment>
<gene>
    <name evidence="1" type="ORF">CR513_39760</name>
</gene>
<reference evidence="1" key="1">
    <citation type="submission" date="2018-05" db="EMBL/GenBank/DDBJ databases">
        <title>Draft genome of Mucuna pruriens seed.</title>
        <authorList>
            <person name="Nnadi N.E."/>
            <person name="Vos R."/>
            <person name="Hasami M.H."/>
            <person name="Devisetty U.K."/>
            <person name="Aguiy J.C."/>
        </authorList>
    </citation>
    <scope>NUCLEOTIDE SEQUENCE [LARGE SCALE GENOMIC DNA]</scope>
    <source>
        <strain evidence="1">JCA_2017</strain>
    </source>
</reference>
<keyword evidence="2" id="KW-1185">Reference proteome</keyword>
<name>A0A371FN74_MUCPR</name>
<dbReference type="EMBL" id="QJKJ01008437">
    <property type="protein sequence ID" value="RDX79778.1"/>
    <property type="molecule type" value="Genomic_DNA"/>
</dbReference>
<evidence type="ECO:0000313" key="1">
    <source>
        <dbReference type="EMBL" id="RDX79778.1"/>
    </source>
</evidence>
<sequence>MQIPPERLVHGHVRDVRGILGWGGRGNGSIRASFVETELHSPRQARFFFFFFGVEGDERGGVWHESHPLHQVLVDEEGQDVDVRFGQQHGLRERFGQQADGGVHLVGAHHADREGSRPELVAVEEALQGGQAAELVVGEEATAGEREGGVRVRRGREFESGEGARFGCEREEACTEREGLDLRIQGQQRE</sequence>
<feature type="non-terminal residue" evidence="1">
    <location>
        <position position="1"/>
    </location>
</feature>
<evidence type="ECO:0000313" key="2">
    <source>
        <dbReference type="Proteomes" id="UP000257109"/>
    </source>
</evidence>
<accession>A0A371FN74</accession>